<evidence type="ECO:0000256" key="1">
    <source>
        <dbReference type="SAM" id="MobiDB-lite"/>
    </source>
</evidence>
<dbReference type="Proteomes" id="UP001155500">
    <property type="component" value="Unassembled WGS sequence"/>
</dbReference>
<keyword evidence="4" id="KW-1185">Reference proteome</keyword>
<feature type="compositionally biased region" description="Polar residues" evidence="1">
    <location>
        <begin position="862"/>
        <end position="882"/>
    </location>
</feature>
<dbReference type="NCBIfam" id="NF033510">
    <property type="entry name" value="Ca_tandemer"/>
    <property type="match status" value="2"/>
</dbReference>
<feature type="compositionally biased region" description="Low complexity" evidence="1">
    <location>
        <begin position="1007"/>
        <end position="1029"/>
    </location>
</feature>
<feature type="region of interest" description="Disordered" evidence="1">
    <location>
        <begin position="903"/>
        <end position="1231"/>
    </location>
</feature>
<proteinExistence type="predicted"/>
<dbReference type="Gene3D" id="2.60.40.10">
    <property type="entry name" value="Immunoglobulins"/>
    <property type="match status" value="2"/>
</dbReference>
<reference evidence="3" key="1">
    <citation type="submission" date="2016-03" db="EMBL/GenBank/DDBJ databases">
        <title>Co-evolution between Pasteurellaceae and their hosts.</title>
        <authorList>
            <person name="Hansen M.J."/>
            <person name="Bojesen A.M."/>
            <person name="Planet P."/>
        </authorList>
    </citation>
    <scope>NUCLEOTIDE SEQUENCE</scope>
    <source>
        <strain evidence="3">146/S8/89</strain>
    </source>
</reference>
<feature type="region of interest" description="Disordered" evidence="1">
    <location>
        <begin position="439"/>
        <end position="491"/>
    </location>
</feature>
<dbReference type="Pfam" id="PF17936">
    <property type="entry name" value="Big_6"/>
    <property type="match status" value="4"/>
</dbReference>
<feature type="compositionally biased region" description="Basic and acidic residues" evidence="1">
    <location>
        <begin position="1030"/>
        <end position="1047"/>
    </location>
</feature>
<feature type="domain" description="Bacterial Ig" evidence="2">
    <location>
        <begin position="86"/>
        <end position="161"/>
    </location>
</feature>
<comment type="caution">
    <text evidence="3">The sequence shown here is derived from an EMBL/GenBank/DDBJ whole genome shotgun (WGS) entry which is preliminary data.</text>
</comment>
<protein>
    <recommendedName>
        <fullName evidence="2">Bacterial Ig domain-containing protein</fullName>
    </recommendedName>
</protein>
<feature type="compositionally biased region" description="Low complexity" evidence="1">
    <location>
        <begin position="477"/>
        <end position="486"/>
    </location>
</feature>
<dbReference type="EMBL" id="LWID01000001">
    <property type="protein sequence ID" value="MDG6896032.1"/>
    <property type="molecule type" value="Genomic_DNA"/>
</dbReference>
<feature type="compositionally biased region" description="Basic and acidic residues" evidence="1">
    <location>
        <begin position="950"/>
        <end position="966"/>
    </location>
</feature>
<feature type="region of interest" description="Disordered" evidence="1">
    <location>
        <begin position="856"/>
        <end position="882"/>
    </location>
</feature>
<feature type="compositionally biased region" description="Polar residues" evidence="1">
    <location>
        <begin position="1156"/>
        <end position="1190"/>
    </location>
</feature>
<feature type="compositionally biased region" description="Basic and acidic residues" evidence="1">
    <location>
        <begin position="912"/>
        <end position="925"/>
    </location>
</feature>
<feature type="compositionally biased region" description="Low complexity" evidence="1">
    <location>
        <begin position="803"/>
        <end position="822"/>
    </location>
</feature>
<organism evidence="3 4">
    <name type="scientific">Volucribacter amazonae</name>
    <dbReference type="NCBI Taxonomy" id="256731"/>
    <lineage>
        <taxon>Bacteria</taxon>
        <taxon>Pseudomonadati</taxon>
        <taxon>Pseudomonadota</taxon>
        <taxon>Gammaproteobacteria</taxon>
        <taxon>Pasteurellales</taxon>
        <taxon>Pasteurellaceae</taxon>
        <taxon>Volucribacter</taxon>
    </lineage>
</organism>
<sequence>MQVNYTDENGTEKTLVATKNDEGKWSITEPTGTVATINETSGVISIPATEVKDGSEVIAKATDNSGNTTSDENAAKVIANENNSTGIKFSDDGASIIGKTEPEAVVVVKDENNIIISEGISDGEGRFTLPLNPALTNGENVKVIIDSGESGVKEIDLTAPDLTAPAAPNLVAEVDGSISVTPPTDNDVKSVQVNYTDENGTEKTLVASKNDEGKWSITEPTGTVATINETSGVISIPATEVKDGSEVIAKATDNSGNTTSDENAAKVIANENNSTGIKFSPDGASIIGKTEPEAVVVVKDTDGNVLSGDVADGSGNVILLLDPALTNGEKVIVTINEGEDNGKLINLVAPDLTAPEQPTFKDNNGAVEIIPPSDDDVKSVTVNYTDEKEQEKTVIATKEEGKWKITSPEDESTVSINTDTGVITIPATEVKDNSTVTATATDISGNPTQPATHTAGSNPVTAETSTPSTGGADDSTSEQSSEPSESGATGQVELAKPTLEAKDDGSVVINPPAEENVQSVVVSYTDEAGNSQTVTATKTGETWTITQPTDGSQVTIDENSGQITLSPGAVQDNSEVTAVAKYTDDKTSSDSVTSKADTDITAPNKPTANFVVGDDNTQSIEGVTEPNNKVTITLPNGETVTTTADTEGKYKVEIPTQLDGAKINVTATDLSGNVSDKTEVTVDLTAPDKPTFKDNNGAVEIIPPSDDDVKSVTVNYTDEKEQEKTVIATKEEGKWKITSPENESTVSIDPDTGVITIPATEVKDNSTVTATATDISGNPTQPASHTAGSNPVTAETSTPSTGADDSTSEQSSESSGSGATGQVELAKPTLEAKDDGSVVINPPVGENVQSVVVSYTDESDESQSVTATKTGETWTITQPTDGSTVTINTSSGTITLPAEAVKDNSTVTAEAKWTDEQTSSDKVEAKANLTNVATDEEDPQQGASEPTEDTSEKDQQTDSQESDKADGNGSEDSNTTTPVKEENGEQESENGQTSETDTSTAEQGNNTGSDETGTGTGTETEPTQESQVEGEQKEEEKGSETAEKESESDQSSQTSPAEDETKGEEEQETAQEEAEETPRPEAQTGEQAEEQKESSNPPISGATSEGGQEGSQSTVTTEFAKPTLDAKDDGSVVINPPAEENVQSVVVSYTDESDKSQSVTATKTGETWTITQPTDGSKVTIDENSGQITLSPGAVKDNSEVTAVAKGEGDKTSTNNVTSKADTDTTPPDAPTAEVVIGDDDKQSVEGTAEPNSKITITLPKDGQTVTTTTNSEGKYKVEIPTQENGAVLKVTATDEAGNKSDETDAIVKTEFTATITLSGLEDTGYDSSTEAGKAYLAAKGHSANTLTDMVTKDNTFDLSGGSNKSGAEISYQVSSDKNSWTDTTAQQANLADGTYYYRTVAKKGADTVYSEVISVTVDNTPPDIIMSAESDGALFIGAKNPAAFEPGSLLVAEYKMSDGTAKTSIIVRGPDVENKPDWYFVEGSDKFPGVVQKETGGFRFPAGSLRADSKVEVTLYNVNGDSSSSKVFTPPQIIKGNVNQAITETQAPAKSTGIMQTNEAAVQKMTSDGDTVIFLNNITSTNGRLETGAGDDMVIIKDRLNSGATVDMGEGNNTLFVGSIHNNSNVYFGSGDDVLSFNASEHWNDKKVFGYINTSAAQRQVKVNQDNGDHDNLKTISTDAPFIDLGDGNNVFTTTEGMGLRFEIGYIISGKGDDLFDLSNSAIYHTQWADKVIFNTGFGNDTFKLGGMRGKARIYLGDGDDTYVMVGTKNSEIDETGIFDRGTVYLGSGNDIVIVESGARWLGQLNGTYYKIEGGSGIDTINLPNSNFNLQYVSEIEVVNRSGGTLTLTDTAIVNNAAKEEIQFGNIDFKPNMLMIKGTGTVDFSNNAILNTKSSDTVTYDGEQYYTYSPTINGQTYSILIDTDINVI</sequence>
<evidence type="ECO:0000259" key="2">
    <source>
        <dbReference type="Pfam" id="PF17936"/>
    </source>
</evidence>
<feature type="compositionally biased region" description="Polar residues" evidence="1">
    <location>
        <begin position="993"/>
        <end position="1006"/>
    </location>
</feature>
<feature type="domain" description="Bacterial Ig" evidence="2">
    <location>
        <begin position="277"/>
        <end position="341"/>
    </location>
</feature>
<feature type="compositionally biased region" description="Polar residues" evidence="1">
    <location>
        <begin position="765"/>
        <end position="801"/>
    </location>
</feature>
<feature type="compositionally biased region" description="Polar residues" evidence="1">
    <location>
        <begin position="1094"/>
        <end position="1117"/>
    </location>
</feature>
<evidence type="ECO:0000313" key="4">
    <source>
        <dbReference type="Proteomes" id="UP001155500"/>
    </source>
</evidence>
<evidence type="ECO:0000313" key="3">
    <source>
        <dbReference type="EMBL" id="MDG6896032.1"/>
    </source>
</evidence>
<accession>A0A9X4PD06</accession>
<feature type="compositionally biased region" description="Polar residues" evidence="1">
    <location>
        <begin position="439"/>
        <end position="469"/>
    </location>
</feature>
<feature type="region of interest" description="Disordered" evidence="1">
    <location>
        <begin position="765"/>
        <end position="843"/>
    </location>
</feature>
<dbReference type="InterPro" id="IPR041498">
    <property type="entry name" value="Big_6"/>
</dbReference>
<feature type="compositionally biased region" description="Acidic residues" evidence="1">
    <location>
        <begin position="1057"/>
        <end position="1075"/>
    </location>
</feature>
<name>A0A9X4PD06_9PAST</name>
<feature type="domain" description="Bacterial Ig" evidence="2">
    <location>
        <begin position="1228"/>
        <end position="1308"/>
    </location>
</feature>
<dbReference type="InterPro" id="IPR013783">
    <property type="entry name" value="Ig-like_fold"/>
</dbReference>
<gene>
    <name evidence="3" type="ORF">A6A20_10465</name>
</gene>
<dbReference type="RefSeq" id="WP_279573393.1">
    <property type="nucleotide sequence ID" value="NZ_LWID01000001.1"/>
</dbReference>
<feature type="domain" description="Bacterial Ig" evidence="2">
    <location>
        <begin position="602"/>
        <end position="682"/>
    </location>
</feature>